<reference evidence="2 3" key="1">
    <citation type="journal article" date="2014" name="PLoS Genet.">
        <title>The Genome of Spironucleus salmonicida Highlights a Fish Pathogen Adapted to Fluctuating Environments.</title>
        <authorList>
            <person name="Xu F."/>
            <person name="Jerlstrom-Hultqvist J."/>
            <person name="Einarsson E."/>
            <person name="Astvaldsson A."/>
            <person name="Svard S.G."/>
            <person name="Andersson J.O."/>
        </authorList>
    </citation>
    <scope>NUCLEOTIDE SEQUENCE</scope>
    <source>
        <strain evidence="3">ATCC 50377</strain>
    </source>
</reference>
<evidence type="ECO:0000313" key="4">
    <source>
        <dbReference type="Proteomes" id="UP000018208"/>
    </source>
</evidence>
<reference evidence="3" key="2">
    <citation type="submission" date="2020-12" db="EMBL/GenBank/DDBJ databases">
        <title>New Spironucleus salmonicida genome in near-complete chromosomes.</title>
        <authorList>
            <person name="Xu F."/>
            <person name="Kurt Z."/>
            <person name="Jimenez-Gonzalez A."/>
            <person name="Astvaldsson A."/>
            <person name="Andersson J.O."/>
            <person name="Svard S.G."/>
        </authorList>
    </citation>
    <scope>NUCLEOTIDE SEQUENCE</scope>
    <source>
        <strain evidence="3">ATCC 50377</strain>
    </source>
</reference>
<dbReference type="Proteomes" id="UP000018208">
    <property type="component" value="Unassembled WGS sequence"/>
</dbReference>
<keyword evidence="4" id="KW-1185">Reference proteome</keyword>
<dbReference type="EMBL" id="KI545970">
    <property type="protein sequence ID" value="EST48955.1"/>
    <property type="molecule type" value="Genomic_DNA"/>
</dbReference>
<feature type="compositionally biased region" description="Basic and acidic residues" evidence="1">
    <location>
        <begin position="10"/>
        <end position="19"/>
    </location>
</feature>
<accession>V6LWJ9</accession>
<gene>
    <name evidence="2" type="ORF">SS50377_10800</name>
    <name evidence="3" type="ORF">SS50377_27209</name>
</gene>
<dbReference type="EMBL" id="AUWU02000007">
    <property type="protein sequence ID" value="KAH0570916.1"/>
    <property type="molecule type" value="Genomic_DNA"/>
</dbReference>
<name>V6LWJ9_9EUKA</name>
<proteinExistence type="predicted"/>
<evidence type="ECO:0000313" key="3">
    <source>
        <dbReference type="EMBL" id="KAH0570916.1"/>
    </source>
</evidence>
<dbReference type="VEuPathDB" id="GiardiaDB:SS50377_27209"/>
<sequence length="86" mass="9733">MGVLASIISSDEKQMEVEHTQQPSEYEQPLIVSQQVSARNSVNLLPKIPTIGIIRHESTLFFVPQQDTTPYVIPLEQLVKLKNDDM</sequence>
<evidence type="ECO:0000256" key="1">
    <source>
        <dbReference type="SAM" id="MobiDB-lite"/>
    </source>
</evidence>
<evidence type="ECO:0000313" key="2">
    <source>
        <dbReference type="EMBL" id="EST48955.1"/>
    </source>
</evidence>
<dbReference type="AlphaFoldDB" id="V6LWJ9"/>
<organism evidence="2">
    <name type="scientific">Spironucleus salmonicida</name>
    <dbReference type="NCBI Taxonomy" id="348837"/>
    <lineage>
        <taxon>Eukaryota</taxon>
        <taxon>Metamonada</taxon>
        <taxon>Diplomonadida</taxon>
        <taxon>Hexamitidae</taxon>
        <taxon>Hexamitinae</taxon>
        <taxon>Spironucleus</taxon>
    </lineage>
</organism>
<protein>
    <submittedName>
        <fullName evidence="2">Uncharacterized protein</fullName>
    </submittedName>
</protein>
<feature type="region of interest" description="Disordered" evidence="1">
    <location>
        <begin position="1"/>
        <end position="24"/>
    </location>
</feature>